<reference evidence="2 3" key="1">
    <citation type="submission" date="2024-06" db="EMBL/GenBank/DDBJ databases">
        <title>The Natural Products Discovery Center: Release of the First 8490 Sequenced Strains for Exploring Actinobacteria Biosynthetic Diversity.</title>
        <authorList>
            <person name="Kalkreuter E."/>
            <person name="Kautsar S.A."/>
            <person name="Yang D."/>
            <person name="Bader C.D."/>
            <person name="Teijaro C.N."/>
            <person name="Fluegel L."/>
            <person name="Davis C.M."/>
            <person name="Simpson J.R."/>
            <person name="Lauterbach L."/>
            <person name="Steele A.D."/>
            <person name="Gui C."/>
            <person name="Meng S."/>
            <person name="Li G."/>
            <person name="Viehrig K."/>
            <person name="Ye F."/>
            <person name="Su P."/>
            <person name="Kiefer A.F."/>
            <person name="Nichols A."/>
            <person name="Cepeda A.J."/>
            <person name="Yan W."/>
            <person name="Fan B."/>
            <person name="Jiang Y."/>
            <person name="Adhikari A."/>
            <person name="Zheng C.-J."/>
            <person name="Schuster L."/>
            <person name="Cowan T.M."/>
            <person name="Smanski M.J."/>
            <person name="Chevrette M.G."/>
            <person name="De Carvalho L.P.S."/>
            <person name="Shen B."/>
        </authorList>
    </citation>
    <scope>NUCLEOTIDE SEQUENCE [LARGE SCALE GENOMIC DNA]</scope>
    <source>
        <strain evidence="2 3">NPDC052347</strain>
    </source>
</reference>
<gene>
    <name evidence="2" type="ORF">AB0L16_10790</name>
</gene>
<comment type="caution">
    <text evidence="2">The sequence shown here is derived from an EMBL/GenBank/DDBJ whole genome shotgun (WGS) entry which is preliminary data.</text>
</comment>
<dbReference type="InterPro" id="IPR015947">
    <property type="entry name" value="PUA-like_sf"/>
</dbReference>
<dbReference type="InterPro" id="IPR007374">
    <property type="entry name" value="ASCH_domain"/>
</dbReference>
<protein>
    <submittedName>
        <fullName evidence="2">ASCH domain-containing protein</fullName>
    </submittedName>
</protein>
<evidence type="ECO:0000313" key="3">
    <source>
        <dbReference type="Proteomes" id="UP001552594"/>
    </source>
</evidence>
<dbReference type="SUPFAM" id="SSF88697">
    <property type="entry name" value="PUA domain-like"/>
    <property type="match status" value="1"/>
</dbReference>
<evidence type="ECO:0000259" key="1">
    <source>
        <dbReference type="SMART" id="SM01022"/>
    </source>
</evidence>
<dbReference type="Gene3D" id="2.30.130.30">
    <property type="entry name" value="Hypothetical protein"/>
    <property type="match status" value="1"/>
</dbReference>
<keyword evidence="3" id="KW-1185">Reference proteome</keyword>
<dbReference type="Pfam" id="PF04266">
    <property type="entry name" value="ASCH"/>
    <property type="match status" value="1"/>
</dbReference>
<accession>A0ABV3JVM6</accession>
<sequence>MTERQINIREPYLKLIQDGTKTIEVRVGYPSMKKIAAGQVLVFQSGDDTCRTRVVKVAEYPSFEAMADAEDTAAIGGDMNRDELLAACRDIYPPEKEALGVLAIHLHRLTGAGSVER</sequence>
<dbReference type="RefSeq" id="WP_109280822.1">
    <property type="nucleotide sequence ID" value="NZ_JBFAUK010000006.1"/>
</dbReference>
<name>A0ABV3JVM6_STRON</name>
<organism evidence="2 3">
    <name type="scientific">Streptomyces orinoci</name>
    <name type="common">Streptoverticillium orinoci</name>
    <dbReference type="NCBI Taxonomy" id="67339"/>
    <lineage>
        <taxon>Bacteria</taxon>
        <taxon>Bacillati</taxon>
        <taxon>Actinomycetota</taxon>
        <taxon>Actinomycetes</taxon>
        <taxon>Kitasatosporales</taxon>
        <taxon>Streptomycetaceae</taxon>
        <taxon>Streptomyces</taxon>
    </lineage>
</organism>
<dbReference type="SMART" id="SM01022">
    <property type="entry name" value="ASCH"/>
    <property type="match status" value="1"/>
</dbReference>
<dbReference type="Proteomes" id="UP001552594">
    <property type="component" value="Unassembled WGS sequence"/>
</dbReference>
<evidence type="ECO:0000313" key="2">
    <source>
        <dbReference type="EMBL" id="MEV5506951.1"/>
    </source>
</evidence>
<dbReference type="EMBL" id="JBFAUK010000006">
    <property type="protein sequence ID" value="MEV5506951.1"/>
    <property type="molecule type" value="Genomic_DNA"/>
</dbReference>
<feature type="domain" description="ASCH" evidence="1">
    <location>
        <begin position="6"/>
        <end position="110"/>
    </location>
</feature>
<proteinExistence type="predicted"/>